<accession>A0A2A5MBS4</accession>
<sequence length="70" mass="8006">MVFCGEYVRERPTVSYDRTFLVRLGVHGVLLRSESLKLSMHFPLHCMEWDIINVKEEMGLVSGGPLSLLI</sequence>
<gene>
    <name evidence="1" type="ORF">CP911_28435</name>
</gene>
<name>A0A2A5MBS4_9ENTR</name>
<reference evidence="1 2" key="1">
    <citation type="submission" date="2017-09" db="EMBL/GenBank/DDBJ databases">
        <title>Mdr eskape-Ghana.</title>
        <authorList>
            <person name="Agyepong N."/>
            <person name="Janice J."/>
            <person name="Samuelsen O."/>
            <person name="Owusu-Ofori A."/>
            <person name="Sundsfjord A."/>
            <person name="Essack S."/>
            <person name="Pedersen T."/>
        </authorList>
    </citation>
    <scope>NUCLEOTIDE SEQUENCE [LARGE SCALE GENOMIC DNA]</scope>
    <source>
        <strain evidence="1 2">46</strain>
    </source>
</reference>
<dbReference type="EMBL" id="NXHG01000049">
    <property type="protein sequence ID" value="PCM58280.1"/>
    <property type="molecule type" value="Genomic_DNA"/>
</dbReference>
<evidence type="ECO:0000313" key="2">
    <source>
        <dbReference type="Proteomes" id="UP000217648"/>
    </source>
</evidence>
<proteinExistence type="predicted"/>
<dbReference type="AlphaFoldDB" id="A0A2A5MBS4"/>
<organism evidence="1 2">
    <name type="scientific">Klebsiella quasipneumoniae</name>
    <dbReference type="NCBI Taxonomy" id="1463165"/>
    <lineage>
        <taxon>Bacteria</taxon>
        <taxon>Pseudomonadati</taxon>
        <taxon>Pseudomonadota</taxon>
        <taxon>Gammaproteobacteria</taxon>
        <taxon>Enterobacterales</taxon>
        <taxon>Enterobacteriaceae</taxon>
        <taxon>Klebsiella/Raoultella group</taxon>
        <taxon>Klebsiella</taxon>
        <taxon>Klebsiella pneumoniae complex</taxon>
    </lineage>
</organism>
<evidence type="ECO:0000313" key="1">
    <source>
        <dbReference type="EMBL" id="PCM58280.1"/>
    </source>
</evidence>
<protein>
    <submittedName>
        <fullName evidence="1">Uncharacterized protein</fullName>
    </submittedName>
</protein>
<comment type="caution">
    <text evidence="1">The sequence shown here is derived from an EMBL/GenBank/DDBJ whole genome shotgun (WGS) entry which is preliminary data.</text>
</comment>
<dbReference type="Proteomes" id="UP000217648">
    <property type="component" value="Unassembled WGS sequence"/>
</dbReference>